<keyword evidence="3" id="KW-1185">Reference proteome</keyword>
<dbReference type="EMBL" id="JANBOH010000026">
    <property type="protein sequence ID" value="KAJ1647556.1"/>
    <property type="molecule type" value="Genomic_DNA"/>
</dbReference>
<sequence length="1308" mass="142419">MNTGFSKLPLKQPENYEIYTESEQGQFSVRGLSLQTVIDEIYQNGLHTVVPFWVVNNRNGRLELDLQIDSMTFKVQQHNANWEAVTWQQRISFVKVVSKEKDHSATLVCSAETQREFNEAFNQIEGTRHIELEAGQTAELSLLLLPPQDASQSPNINSMDLLNAEERLRTDYCFSECFGKVSFLRAGSNDSLTCNVRGRFCRSVLEMEPATSRVYLDDCVVGRAYERTLRVHNASAIALDWTMAVVETTDSTALGTTLRVQAADSESGAMGGRLEHGARRQIVVRYTPQAVGEFLCRFAVENANDAGNTRHWVFRARASQRAKPRRVELLSVGDIDFGECTSGMWYRSDVALKNIGDATVAVRFRVEGNLVGLAVRVRDETGAALTGAEDEVGNDAGDDAAGGEGEALESASLGSETINTTTQASGTADITGAGSSTVGDGSRRAHSHTRAHQAVLLDEVLVKPGAVRTVSLAVMGSSATPSGQFLRQSFTLFCECATPASGPAAKSTAAAPAFVERLTVPCTLNMCTPIVRVTPALLDFGTVDVGTLKTMYLTIENLSPVPATVVCVLESKVINCTRAPIVVPPRSAEAVRVDIYPRRINARYRKQIIVRNVHSRGNDSVVDVRSVHVDQRRMAYHNVFYKTLVAGCEQNFVDFGAVPLHARAVRRIALANLCTRALTLELAPSDAGSIAAYTAVPRPSSSSSSSLSAAAATLSAEAREVARRLPRLERQAVMHSNIELFKEHQPVSTKAASAAVAAAFAFQAPSSKSVYPLQRDVFVDKTVEQGHVCLVPFVRRGPAPMSVDYLNLATACGLKASVRLAKVRICEGADSDAANEPPKALTSKLLADSETHAHVAEGEMSETAAVAAISHAWDILDEIIEHMDMVPQTLFASTRAEDDYVRRQVDLRNYVDLLVDAGFLRPITRIRVPASAETPVVVMLSPVESPATRFDANLYFKLIDRPADLLPFTTSTGASTIGTLGNSYQLPVRRFLIQASLRRAELDIGQKSINVGNMQIDESCRKYLVIQNRSDAPLMYAIRKTGSIASGDIRFVDNNRYGVVRAFDSRKIVFVFCPALHGVYNEQISIANVLDPSGGKTATLKAVVRRPSKFYIQALLLDFSDNGDDDSASSVLTLGSRSQEFRLLVVKNMTPKTRVLSVRAADPQPAEPVTLSAVFPPDVAVSQDADRLLDRETMEKIEALEQKIKIAMRKNHPEKIDKYRAKIAKLRDAKTPADDIADTAAIERLAGDTELVVTLAPNGEARIPVFVVPTLVSAVTDSVVAASGQFVVHEIKDKDNVKTVTVTARVRT</sequence>
<organism evidence="2 3">
    <name type="scientific">Coemansia asiatica</name>
    <dbReference type="NCBI Taxonomy" id="1052880"/>
    <lineage>
        <taxon>Eukaryota</taxon>
        <taxon>Fungi</taxon>
        <taxon>Fungi incertae sedis</taxon>
        <taxon>Zoopagomycota</taxon>
        <taxon>Kickxellomycotina</taxon>
        <taxon>Kickxellomycetes</taxon>
        <taxon>Kickxellales</taxon>
        <taxon>Kickxellaceae</taxon>
        <taxon>Coemansia</taxon>
    </lineage>
</organism>
<dbReference type="PANTHER" id="PTHR39211">
    <property type="entry name" value="CHROMOSOME 7, WHOLE GENOME SHOTGUN SEQUENCE"/>
    <property type="match status" value="1"/>
</dbReference>
<feature type="compositionally biased region" description="Polar residues" evidence="1">
    <location>
        <begin position="417"/>
        <end position="439"/>
    </location>
</feature>
<reference evidence="2" key="1">
    <citation type="submission" date="2022-07" db="EMBL/GenBank/DDBJ databases">
        <title>Phylogenomic reconstructions and comparative analyses of Kickxellomycotina fungi.</title>
        <authorList>
            <person name="Reynolds N.K."/>
            <person name="Stajich J.E."/>
            <person name="Barry K."/>
            <person name="Grigoriev I.V."/>
            <person name="Crous P."/>
            <person name="Smith M.E."/>
        </authorList>
    </citation>
    <scope>NUCLEOTIDE SEQUENCE</scope>
    <source>
        <strain evidence="2">NBRC 105413</strain>
    </source>
</reference>
<feature type="region of interest" description="Disordered" evidence="1">
    <location>
        <begin position="386"/>
        <end position="449"/>
    </location>
</feature>
<comment type="caution">
    <text evidence="2">The sequence shown here is derived from an EMBL/GenBank/DDBJ whole genome shotgun (WGS) entry which is preliminary data.</text>
</comment>
<dbReference type="Proteomes" id="UP001145021">
    <property type="component" value="Unassembled WGS sequence"/>
</dbReference>
<gene>
    <name evidence="2" type="ORF">LPJ64_001089</name>
</gene>
<name>A0A9W7XPQ3_9FUNG</name>
<proteinExistence type="predicted"/>
<feature type="compositionally biased region" description="Acidic residues" evidence="1">
    <location>
        <begin position="388"/>
        <end position="398"/>
    </location>
</feature>
<accession>A0A9W7XPQ3</accession>
<evidence type="ECO:0000256" key="1">
    <source>
        <dbReference type="SAM" id="MobiDB-lite"/>
    </source>
</evidence>
<protein>
    <recommendedName>
        <fullName evidence="4">MSP domain-containing protein</fullName>
    </recommendedName>
</protein>
<evidence type="ECO:0000313" key="3">
    <source>
        <dbReference type="Proteomes" id="UP001145021"/>
    </source>
</evidence>
<dbReference type="InterPro" id="IPR013783">
    <property type="entry name" value="Ig-like_fold"/>
</dbReference>
<evidence type="ECO:0000313" key="2">
    <source>
        <dbReference type="EMBL" id="KAJ1647556.1"/>
    </source>
</evidence>
<evidence type="ECO:0008006" key="4">
    <source>
        <dbReference type="Google" id="ProtNLM"/>
    </source>
</evidence>
<dbReference type="PANTHER" id="PTHR39211:SF1">
    <property type="entry name" value="ABNORMAL SPINDLE-LIKE MICROCEPHALY-ASSOCIATED PROTEIN ASH DOMAIN-CONTAINING PROTEIN"/>
    <property type="match status" value="1"/>
</dbReference>
<dbReference type="Gene3D" id="2.60.40.10">
    <property type="entry name" value="Immunoglobulins"/>
    <property type="match status" value="3"/>
</dbReference>